<evidence type="ECO:0000313" key="1">
    <source>
        <dbReference type="EMBL" id="GGC61612.1"/>
    </source>
</evidence>
<protein>
    <submittedName>
        <fullName evidence="1">Uncharacterized protein</fullName>
    </submittedName>
</protein>
<gene>
    <name evidence="1" type="ORF">GCM10011396_05730</name>
</gene>
<dbReference type="AlphaFoldDB" id="A0A916U5U4"/>
<comment type="caution">
    <text evidence="1">The sequence shown here is derived from an EMBL/GenBank/DDBJ whole genome shotgun (WGS) entry which is preliminary data.</text>
</comment>
<evidence type="ECO:0000313" key="2">
    <source>
        <dbReference type="Proteomes" id="UP000637423"/>
    </source>
</evidence>
<accession>A0A916U5U4</accession>
<dbReference type="EMBL" id="BMED01000001">
    <property type="protein sequence ID" value="GGC61612.1"/>
    <property type="molecule type" value="Genomic_DNA"/>
</dbReference>
<organism evidence="1 2">
    <name type="scientific">Undibacterium terreum</name>
    <dbReference type="NCBI Taxonomy" id="1224302"/>
    <lineage>
        <taxon>Bacteria</taxon>
        <taxon>Pseudomonadati</taxon>
        <taxon>Pseudomonadota</taxon>
        <taxon>Betaproteobacteria</taxon>
        <taxon>Burkholderiales</taxon>
        <taxon>Oxalobacteraceae</taxon>
        <taxon>Undibacterium</taxon>
    </lineage>
</organism>
<dbReference type="Proteomes" id="UP000637423">
    <property type="component" value="Unassembled WGS sequence"/>
</dbReference>
<name>A0A916U5U4_9BURK</name>
<reference evidence="1" key="1">
    <citation type="journal article" date="2014" name="Int. J. Syst. Evol. Microbiol.">
        <title>Complete genome sequence of Corynebacterium casei LMG S-19264T (=DSM 44701T), isolated from a smear-ripened cheese.</title>
        <authorList>
            <consortium name="US DOE Joint Genome Institute (JGI-PGF)"/>
            <person name="Walter F."/>
            <person name="Albersmeier A."/>
            <person name="Kalinowski J."/>
            <person name="Ruckert C."/>
        </authorList>
    </citation>
    <scope>NUCLEOTIDE SEQUENCE</scope>
    <source>
        <strain evidence="1">CGMCC 1.10998</strain>
    </source>
</reference>
<reference evidence="1" key="2">
    <citation type="submission" date="2020-09" db="EMBL/GenBank/DDBJ databases">
        <authorList>
            <person name="Sun Q."/>
            <person name="Zhou Y."/>
        </authorList>
    </citation>
    <scope>NUCLEOTIDE SEQUENCE</scope>
    <source>
        <strain evidence="1">CGMCC 1.10998</strain>
    </source>
</reference>
<proteinExistence type="predicted"/>
<dbReference type="RefSeq" id="WP_188564464.1">
    <property type="nucleotide sequence ID" value="NZ_BMED01000001.1"/>
</dbReference>
<keyword evidence="2" id="KW-1185">Reference proteome</keyword>
<sequence>MKPVLPFHEEIVRLLTQPELAESQYYRFAMIHNKNTGYQWSVQTHWCGYTEGKERREIHEGTLFHGAQERERLHDTGYPALIINDEADLKYFHAFGGYALILKSIAEKCFSHHVGPRVSLASSTGRPPVVNGDAGNGKNADLPAGVLAAKRLRLGIFRGRRRCLICGQAPSRYLDVEFSSHQTAVAWGPGGGHGERNSVIICKECHEALQPHMDFKLIGLLKEKYPRISSKYFEDVMNYQSWVKTHMGKLG</sequence>